<evidence type="ECO:0000313" key="3">
    <source>
        <dbReference type="Proteomes" id="UP000234845"/>
    </source>
</evidence>
<dbReference type="EMBL" id="PKLZ01000001">
    <property type="protein sequence ID" value="PLW84427.1"/>
    <property type="molecule type" value="Genomic_DNA"/>
</dbReference>
<dbReference type="InterPro" id="IPR018551">
    <property type="entry name" value="DUF2007"/>
</dbReference>
<feature type="domain" description="DUF2007" evidence="1">
    <location>
        <begin position="1"/>
        <end position="66"/>
    </location>
</feature>
<organism evidence="2 3">
    <name type="scientific">Kineobactrum sediminis</name>
    <dbReference type="NCBI Taxonomy" id="1905677"/>
    <lineage>
        <taxon>Bacteria</taxon>
        <taxon>Pseudomonadati</taxon>
        <taxon>Pseudomonadota</taxon>
        <taxon>Gammaproteobacteria</taxon>
        <taxon>Cellvibrionales</taxon>
        <taxon>Halieaceae</taxon>
        <taxon>Kineobactrum</taxon>
    </lineage>
</organism>
<dbReference type="AlphaFoldDB" id="A0A2N5Y7T8"/>
<evidence type="ECO:0000313" key="2">
    <source>
        <dbReference type="EMBL" id="PLW84427.1"/>
    </source>
</evidence>
<dbReference type="Pfam" id="PF09413">
    <property type="entry name" value="DUF2007"/>
    <property type="match status" value="1"/>
</dbReference>
<sequence length="90" mass="9811">MQIIYRAANIIEGHIVAGMLEAHDIESYVGGHYLQGAIGELSPLGFANVFVEDADIDRALPIIKAYEQDTRVKAEATDSDDSLLSDDLAY</sequence>
<protein>
    <recommendedName>
        <fullName evidence="1">DUF2007 domain-containing protein</fullName>
    </recommendedName>
</protein>
<proteinExistence type="predicted"/>
<evidence type="ECO:0000259" key="1">
    <source>
        <dbReference type="Pfam" id="PF09413"/>
    </source>
</evidence>
<dbReference type="OrthoDB" id="9814654at2"/>
<keyword evidence="3" id="KW-1185">Reference proteome</keyword>
<dbReference type="Proteomes" id="UP000234845">
    <property type="component" value="Unassembled WGS sequence"/>
</dbReference>
<accession>A0A2N5Y7T8</accession>
<comment type="caution">
    <text evidence="2">The sequence shown here is derived from an EMBL/GenBank/DDBJ whole genome shotgun (WGS) entry which is preliminary data.</text>
</comment>
<name>A0A2N5Y7T8_9GAMM</name>
<reference evidence="3" key="1">
    <citation type="submission" date="2017-11" db="EMBL/GenBank/DDBJ databases">
        <title>The draft genome sequence of Chromatocurvus sp. F02.</title>
        <authorList>
            <person name="Du Z.-J."/>
            <person name="Chang Y.-Q."/>
        </authorList>
    </citation>
    <scope>NUCLEOTIDE SEQUENCE [LARGE SCALE GENOMIC DNA]</scope>
    <source>
        <strain evidence="3">F02</strain>
    </source>
</reference>
<gene>
    <name evidence="2" type="ORF">CWI75_00320</name>
</gene>